<dbReference type="RefSeq" id="WP_147825760.1">
    <property type="nucleotide sequence ID" value="NZ_BAAARG010000002.1"/>
</dbReference>
<dbReference type="Pfam" id="PF07690">
    <property type="entry name" value="MFS_1"/>
    <property type="match status" value="1"/>
</dbReference>
<dbReference type="InterPro" id="IPR020846">
    <property type="entry name" value="MFS_dom"/>
</dbReference>
<keyword evidence="3 5" id="KW-1133">Transmembrane helix</keyword>
<evidence type="ECO:0000256" key="4">
    <source>
        <dbReference type="ARBA" id="ARBA00023136"/>
    </source>
</evidence>
<evidence type="ECO:0000256" key="1">
    <source>
        <dbReference type="ARBA" id="ARBA00004651"/>
    </source>
</evidence>
<name>A0A5C8HPZ8_9MICO</name>
<feature type="transmembrane region" description="Helical" evidence="5">
    <location>
        <begin position="153"/>
        <end position="171"/>
    </location>
</feature>
<dbReference type="PANTHER" id="PTHR23523:SF2">
    <property type="entry name" value="2-NITROIMIDAZOLE TRANSPORTER"/>
    <property type="match status" value="1"/>
</dbReference>
<evidence type="ECO:0000256" key="3">
    <source>
        <dbReference type="ARBA" id="ARBA00022989"/>
    </source>
</evidence>
<feature type="transmembrane region" description="Helical" evidence="5">
    <location>
        <begin position="86"/>
        <end position="106"/>
    </location>
</feature>
<comment type="caution">
    <text evidence="7">The sequence shown here is derived from an EMBL/GenBank/DDBJ whole genome shotgun (WGS) entry which is preliminary data.</text>
</comment>
<dbReference type="InterPro" id="IPR036259">
    <property type="entry name" value="MFS_trans_sf"/>
</dbReference>
<dbReference type="PANTHER" id="PTHR23523">
    <property type="match status" value="1"/>
</dbReference>
<feature type="transmembrane region" description="Helical" evidence="5">
    <location>
        <begin position="192"/>
        <end position="212"/>
    </location>
</feature>
<comment type="subcellular location">
    <subcellularLocation>
        <location evidence="1">Cell membrane</location>
        <topology evidence="1">Multi-pass membrane protein</topology>
    </subcellularLocation>
</comment>
<dbReference type="AlphaFoldDB" id="A0A5C8HPZ8"/>
<dbReference type="Gene3D" id="1.20.1250.20">
    <property type="entry name" value="MFS general substrate transporter like domains"/>
    <property type="match status" value="2"/>
</dbReference>
<gene>
    <name evidence="7" type="ORF">FVP60_08100</name>
</gene>
<accession>A0A5C8HPZ8</accession>
<dbReference type="InterPro" id="IPR011701">
    <property type="entry name" value="MFS"/>
</dbReference>
<dbReference type="GO" id="GO:0005886">
    <property type="term" value="C:plasma membrane"/>
    <property type="evidence" value="ECO:0007669"/>
    <property type="project" value="UniProtKB-SubCell"/>
</dbReference>
<dbReference type="OrthoDB" id="5317164at2"/>
<feature type="transmembrane region" description="Helical" evidence="5">
    <location>
        <begin position="118"/>
        <end position="141"/>
    </location>
</feature>
<feature type="transmembrane region" description="Helical" evidence="5">
    <location>
        <begin position="232"/>
        <end position="250"/>
    </location>
</feature>
<feature type="transmembrane region" description="Helical" evidence="5">
    <location>
        <begin position="283"/>
        <end position="306"/>
    </location>
</feature>
<feature type="transmembrane region" description="Helical" evidence="5">
    <location>
        <begin position="318"/>
        <end position="343"/>
    </location>
</feature>
<keyword evidence="8" id="KW-1185">Reference proteome</keyword>
<organism evidence="7 8">
    <name type="scientific">Microbacterium mitrae</name>
    <dbReference type="NCBI Taxonomy" id="664640"/>
    <lineage>
        <taxon>Bacteria</taxon>
        <taxon>Bacillati</taxon>
        <taxon>Actinomycetota</taxon>
        <taxon>Actinomycetes</taxon>
        <taxon>Micrococcales</taxon>
        <taxon>Microbacteriaceae</taxon>
        <taxon>Microbacterium</taxon>
    </lineage>
</organism>
<feature type="transmembrane region" description="Helical" evidence="5">
    <location>
        <begin position="349"/>
        <end position="369"/>
    </location>
</feature>
<reference evidence="7 8" key="1">
    <citation type="submission" date="2019-08" db="EMBL/GenBank/DDBJ databases">
        <authorList>
            <person name="Dong K."/>
        </authorList>
    </citation>
    <scope>NUCLEOTIDE SEQUENCE [LARGE SCALE GENOMIC DNA]</scope>
    <source>
        <strain evidence="7 8">M4-8</strain>
    </source>
</reference>
<evidence type="ECO:0000256" key="5">
    <source>
        <dbReference type="SAM" id="Phobius"/>
    </source>
</evidence>
<feature type="transmembrane region" description="Helical" evidence="5">
    <location>
        <begin position="62"/>
        <end position="80"/>
    </location>
</feature>
<dbReference type="PROSITE" id="PS50850">
    <property type="entry name" value="MFS"/>
    <property type="match status" value="1"/>
</dbReference>
<keyword evidence="4 5" id="KW-0472">Membrane</keyword>
<evidence type="ECO:0000256" key="2">
    <source>
        <dbReference type="ARBA" id="ARBA00022692"/>
    </source>
</evidence>
<dbReference type="GO" id="GO:0022857">
    <property type="term" value="F:transmembrane transporter activity"/>
    <property type="evidence" value="ECO:0007669"/>
    <property type="project" value="InterPro"/>
</dbReference>
<dbReference type="Proteomes" id="UP000321196">
    <property type="component" value="Unassembled WGS sequence"/>
</dbReference>
<sequence>MGAALLVGINLRPAITTVAALLQETQAAYALNSFWASALATLPVIAFGATAPLGPLLARRFGVTRALALTMAALAVALLLRGLGTPALLVGTFVAGAAIMAAGTLLPQYLKSLAAGGIWVGLSSMSFGVGAALGASLAIPLYHPSGDSVSVSLALWAAPAALAAVVMLAVGRRQPVQRSLRLIRLPRDSSQTVTIALVTGVFGLQALLYFAVTAYLPQLLISRGVTPADAGSLLAWFSLIGLLPTLVMPIVAQHRGLIAICAPALGVITSAALVWLASADGPYLVIVGILGAVQSGAFGLVLALIVRLAADPASAGTLSAIAQGVGYAIAGAGSFLIGVLYAATDSWSLALMVLAAVAFVLAIITTASLHRSPVALYAPQRP</sequence>
<protein>
    <submittedName>
        <fullName evidence="7">MFS transporter</fullName>
    </submittedName>
</protein>
<feature type="transmembrane region" description="Helical" evidence="5">
    <location>
        <begin position="29"/>
        <end position="50"/>
    </location>
</feature>
<proteinExistence type="predicted"/>
<keyword evidence="2 5" id="KW-0812">Transmembrane</keyword>
<feature type="transmembrane region" description="Helical" evidence="5">
    <location>
        <begin position="257"/>
        <end position="277"/>
    </location>
</feature>
<evidence type="ECO:0000313" key="7">
    <source>
        <dbReference type="EMBL" id="TXK04625.1"/>
    </source>
</evidence>
<dbReference type="InterPro" id="IPR052524">
    <property type="entry name" value="MFS_Cyanate_Porter"/>
</dbReference>
<feature type="domain" description="Major facilitator superfamily (MFS) profile" evidence="6">
    <location>
        <begin position="191"/>
        <end position="382"/>
    </location>
</feature>
<dbReference type="SUPFAM" id="SSF103473">
    <property type="entry name" value="MFS general substrate transporter"/>
    <property type="match status" value="1"/>
</dbReference>
<evidence type="ECO:0000259" key="6">
    <source>
        <dbReference type="PROSITE" id="PS50850"/>
    </source>
</evidence>
<evidence type="ECO:0000313" key="8">
    <source>
        <dbReference type="Proteomes" id="UP000321196"/>
    </source>
</evidence>
<dbReference type="EMBL" id="VRSW01000002">
    <property type="protein sequence ID" value="TXK04625.1"/>
    <property type="molecule type" value="Genomic_DNA"/>
</dbReference>